<dbReference type="KEGG" id="eio:H9L01_09850"/>
<keyword evidence="6" id="KW-0460">Magnesium</keyword>
<gene>
    <name evidence="10" type="ORF">H9L01_09850</name>
</gene>
<dbReference type="GO" id="GO:0008033">
    <property type="term" value="P:tRNA processing"/>
    <property type="evidence" value="ECO:0007669"/>
    <property type="project" value="UniProtKB-KW"/>
</dbReference>
<dbReference type="EMBL" id="CP060715">
    <property type="protein sequence ID" value="QNN60654.1"/>
    <property type="molecule type" value="Genomic_DNA"/>
</dbReference>
<keyword evidence="5" id="KW-0479">Metal-binding</keyword>
<evidence type="ECO:0000256" key="5">
    <source>
        <dbReference type="ARBA" id="ARBA00022723"/>
    </source>
</evidence>
<organism evidence="10 11">
    <name type="scientific">Erysipelothrix inopinata</name>
    <dbReference type="NCBI Taxonomy" id="225084"/>
    <lineage>
        <taxon>Bacteria</taxon>
        <taxon>Bacillati</taxon>
        <taxon>Bacillota</taxon>
        <taxon>Erysipelotrichia</taxon>
        <taxon>Erysipelotrichales</taxon>
        <taxon>Erysipelotrichaceae</taxon>
        <taxon>Erysipelothrix</taxon>
    </lineage>
</organism>
<evidence type="ECO:0000313" key="10">
    <source>
        <dbReference type="EMBL" id="QNN60654.1"/>
    </source>
</evidence>
<evidence type="ECO:0000313" key="11">
    <source>
        <dbReference type="Proteomes" id="UP000515928"/>
    </source>
</evidence>
<evidence type="ECO:0000259" key="9">
    <source>
        <dbReference type="Pfam" id="PF01966"/>
    </source>
</evidence>
<reference evidence="10 11" key="1">
    <citation type="submission" date="2020-08" db="EMBL/GenBank/DDBJ databases">
        <title>Genome sequence of Erysipelothrix inopinata DSM 15511T.</title>
        <authorList>
            <person name="Hyun D.-W."/>
            <person name="Bae J.-W."/>
        </authorList>
    </citation>
    <scope>NUCLEOTIDE SEQUENCE [LARGE SCALE GENOMIC DNA]</scope>
    <source>
        <strain evidence="10 11">DSM 15511</strain>
    </source>
</reference>
<dbReference type="Gene3D" id="1.10.3090.10">
    <property type="entry name" value="cca-adding enzyme, domain 2"/>
    <property type="match status" value="1"/>
</dbReference>
<proteinExistence type="inferred from homology"/>
<evidence type="ECO:0000256" key="7">
    <source>
        <dbReference type="RuleBase" id="RU003953"/>
    </source>
</evidence>
<dbReference type="PANTHER" id="PTHR46173">
    <property type="entry name" value="CCA TRNA NUCLEOTIDYLTRANSFERASE 1, MITOCHONDRIAL"/>
    <property type="match status" value="1"/>
</dbReference>
<dbReference type="InterPro" id="IPR002646">
    <property type="entry name" value="PolA_pol_head_dom"/>
</dbReference>
<evidence type="ECO:0000259" key="8">
    <source>
        <dbReference type="Pfam" id="PF01743"/>
    </source>
</evidence>
<keyword evidence="4" id="KW-0548">Nucleotidyltransferase</keyword>
<evidence type="ECO:0000256" key="1">
    <source>
        <dbReference type="ARBA" id="ARBA00001946"/>
    </source>
</evidence>
<dbReference type="GO" id="GO:0046872">
    <property type="term" value="F:metal ion binding"/>
    <property type="evidence" value="ECO:0007669"/>
    <property type="project" value="UniProtKB-KW"/>
</dbReference>
<sequence>MINLEPEIQDVFQALHSQSYQAYIVGGFVRDALLGYTSDDLDIATSATPELLDKIFKDYNNYKKNQYGVQFTVEPYNVEITTMRVESYDKTVRHPDTVTFVDDVYEDAKRRDFTINALYYDLDEGLIDPYNGYQDLKDQILRCIGDPMIRFREDPIRVARLFRFRSETGFALEPETESAALKLTKLMKGLSKSLIRQELDRYFVGCYFLETAMGYPEFLGSIFKDVNTMIGFDQHNPYHEYDLYKHTVICMNYLPKEANYRWVALFHDLGKIETQVFDDEGIAHYPEHAKLSSIKANKILSRYGFAKKEKQKMLWLIENHGLKLQPTKEDLQLLVKNSNMEYAKDLVLFKRADNMAKSFQANYQLERCNHFMRILEEIEVNEDPTEVTDLAINGNLLKKMGIKLEMINKVLNELLEQVIYQKVENDHKALIRYVKEKYQ</sequence>
<dbReference type="PANTHER" id="PTHR46173:SF1">
    <property type="entry name" value="CCA TRNA NUCLEOTIDYLTRANSFERASE 1, MITOCHONDRIAL"/>
    <property type="match status" value="1"/>
</dbReference>
<comment type="similarity">
    <text evidence="7">Belongs to the tRNA nucleotidyltransferase/poly(A) polymerase family.</text>
</comment>
<dbReference type="CDD" id="cd05398">
    <property type="entry name" value="NT_ClassII-CCAase"/>
    <property type="match status" value="1"/>
</dbReference>
<dbReference type="GO" id="GO:0000049">
    <property type="term" value="F:tRNA binding"/>
    <property type="evidence" value="ECO:0007669"/>
    <property type="project" value="TreeGrafter"/>
</dbReference>
<dbReference type="GO" id="GO:0016779">
    <property type="term" value="F:nucleotidyltransferase activity"/>
    <property type="evidence" value="ECO:0007669"/>
    <property type="project" value="UniProtKB-KW"/>
</dbReference>
<dbReference type="Proteomes" id="UP000515928">
    <property type="component" value="Chromosome"/>
</dbReference>
<dbReference type="AlphaFoldDB" id="A0A7G9RYH9"/>
<dbReference type="Gene3D" id="1.10.246.80">
    <property type="match status" value="1"/>
</dbReference>
<name>A0A7G9RYH9_9FIRM</name>
<protein>
    <submittedName>
        <fullName evidence="10">CCA tRNA nucleotidyltransferase</fullName>
    </submittedName>
</protein>
<keyword evidence="11" id="KW-1185">Reference proteome</keyword>
<comment type="cofactor">
    <cofactor evidence="1">
        <name>Mg(2+)</name>
        <dbReference type="ChEBI" id="CHEBI:18420"/>
    </cofactor>
</comment>
<dbReference type="SUPFAM" id="SSF81301">
    <property type="entry name" value="Nucleotidyltransferase"/>
    <property type="match status" value="1"/>
</dbReference>
<evidence type="ECO:0000256" key="4">
    <source>
        <dbReference type="ARBA" id="ARBA00022695"/>
    </source>
</evidence>
<keyword evidence="7" id="KW-0694">RNA-binding</keyword>
<dbReference type="RefSeq" id="WP_187533778.1">
    <property type="nucleotide sequence ID" value="NZ_CBCSHU010000005.1"/>
</dbReference>
<accession>A0A7G9RYH9</accession>
<dbReference type="InterPro" id="IPR006674">
    <property type="entry name" value="HD_domain"/>
</dbReference>
<evidence type="ECO:0000256" key="3">
    <source>
        <dbReference type="ARBA" id="ARBA00022694"/>
    </source>
</evidence>
<dbReference type="Gene3D" id="3.30.460.10">
    <property type="entry name" value="Beta Polymerase, domain 2"/>
    <property type="match status" value="1"/>
</dbReference>
<keyword evidence="2 7" id="KW-0808">Transferase</keyword>
<dbReference type="InterPro" id="IPR050264">
    <property type="entry name" value="Bact_CCA-adding_enz_type3_sf"/>
</dbReference>
<keyword evidence="3" id="KW-0819">tRNA processing</keyword>
<evidence type="ECO:0000256" key="2">
    <source>
        <dbReference type="ARBA" id="ARBA00022679"/>
    </source>
</evidence>
<dbReference type="InterPro" id="IPR043519">
    <property type="entry name" value="NT_sf"/>
</dbReference>
<evidence type="ECO:0000256" key="6">
    <source>
        <dbReference type="ARBA" id="ARBA00022842"/>
    </source>
</evidence>
<dbReference type="Pfam" id="PF01966">
    <property type="entry name" value="HD"/>
    <property type="match status" value="1"/>
</dbReference>
<dbReference type="Pfam" id="PF01743">
    <property type="entry name" value="PolyA_pol"/>
    <property type="match status" value="1"/>
</dbReference>
<dbReference type="SUPFAM" id="SSF81891">
    <property type="entry name" value="Poly A polymerase C-terminal region-like"/>
    <property type="match status" value="1"/>
</dbReference>
<feature type="domain" description="Poly A polymerase head" evidence="8">
    <location>
        <begin position="22"/>
        <end position="142"/>
    </location>
</feature>
<feature type="domain" description="HD" evidence="9">
    <location>
        <begin position="256"/>
        <end position="354"/>
    </location>
</feature>